<keyword evidence="2" id="KW-1185">Reference proteome</keyword>
<name>A0A3A9AJJ0_9FIRM</name>
<protein>
    <submittedName>
        <fullName evidence="1">Uncharacterized protein</fullName>
    </submittedName>
</protein>
<proteinExistence type="predicted"/>
<dbReference type="Proteomes" id="UP000280696">
    <property type="component" value="Unassembled WGS sequence"/>
</dbReference>
<gene>
    <name evidence="1" type="ORF">D7V94_09630</name>
</gene>
<dbReference type="AlphaFoldDB" id="A0A3A9AJJ0"/>
<comment type="caution">
    <text evidence="1">The sequence shown here is derived from an EMBL/GenBank/DDBJ whole genome shotgun (WGS) entry which is preliminary data.</text>
</comment>
<evidence type="ECO:0000313" key="2">
    <source>
        <dbReference type="Proteomes" id="UP000280696"/>
    </source>
</evidence>
<dbReference type="EMBL" id="RAYQ01000009">
    <property type="protein sequence ID" value="RKI91529.1"/>
    <property type="molecule type" value="Genomic_DNA"/>
</dbReference>
<evidence type="ECO:0000313" key="1">
    <source>
        <dbReference type="EMBL" id="RKI91529.1"/>
    </source>
</evidence>
<reference evidence="1 2" key="1">
    <citation type="submission" date="2018-09" db="EMBL/GenBank/DDBJ databases">
        <title>Murine metabolic-syndrome-specific gut microbial biobank.</title>
        <authorList>
            <person name="Liu C."/>
        </authorList>
    </citation>
    <scope>NUCLEOTIDE SEQUENCE [LARGE SCALE GENOMIC DNA]</scope>
    <source>
        <strain evidence="1 2">0.1xD8-82</strain>
    </source>
</reference>
<sequence>MIRIVRGSLLTKDNLYHHFYRADAPHEISLQPILIRLGIMYIPVTYEWLAELLRKMCYRYNQGSKKGTLCAKIKW</sequence>
<organism evidence="1 2">
    <name type="scientific">Parablautia intestinalis</name>
    <dbReference type="NCBI Taxonomy" id="2320100"/>
    <lineage>
        <taxon>Bacteria</taxon>
        <taxon>Bacillati</taxon>
        <taxon>Bacillota</taxon>
        <taxon>Clostridia</taxon>
        <taxon>Lachnospirales</taxon>
        <taxon>Lachnospiraceae</taxon>
        <taxon>Parablautia</taxon>
    </lineage>
</organism>
<accession>A0A3A9AJJ0</accession>